<dbReference type="PROSITE" id="PS50043">
    <property type="entry name" value="HTH_LUXR_2"/>
    <property type="match status" value="1"/>
</dbReference>
<dbReference type="Proteomes" id="UP000550729">
    <property type="component" value="Unassembled WGS sequence"/>
</dbReference>
<dbReference type="SUPFAM" id="SSF46894">
    <property type="entry name" value="C-terminal effector domain of the bipartite response regulators"/>
    <property type="match status" value="1"/>
</dbReference>
<gene>
    <name evidence="5" type="ORF">HH308_18195</name>
</gene>
<dbReference type="CDD" id="cd06170">
    <property type="entry name" value="LuxR_C_like"/>
    <property type="match status" value="1"/>
</dbReference>
<dbReference type="Gene3D" id="3.40.50.2300">
    <property type="match status" value="1"/>
</dbReference>
<feature type="domain" description="Response regulatory" evidence="4">
    <location>
        <begin position="4"/>
        <end position="115"/>
    </location>
</feature>
<dbReference type="SMART" id="SM00421">
    <property type="entry name" value="HTH_LUXR"/>
    <property type="match status" value="1"/>
</dbReference>
<feature type="modified residue" description="4-aspartylphosphate" evidence="2">
    <location>
        <position position="50"/>
    </location>
</feature>
<reference evidence="5 6" key="1">
    <citation type="submission" date="2020-04" db="EMBL/GenBank/DDBJ databases">
        <title>Gordonia sp. nov. TBRC 11910.</title>
        <authorList>
            <person name="Suriyachadkun C."/>
        </authorList>
    </citation>
    <scope>NUCLEOTIDE SEQUENCE [LARGE SCALE GENOMIC DNA]</scope>
    <source>
        <strain evidence="5 6">TBRC 11910</strain>
    </source>
</reference>
<keyword evidence="6" id="KW-1185">Reference proteome</keyword>
<dbReference type="InterPro" id="IPR016032">
    <property type="entry name" value="Sig_transdc_resp-reg_C-effctor"/>
</dbReference>
<keyword evidence="1" id="KW-0238">DNA-binding</keyword>
<keyword evidence="2" id="KW-0597">Phosphoprotein</keyword>
<accession>A0A848KYD8</accession>
<dbReference type="InterPro" id="IPR039420">
    <property type="entry name" value="WalR-like"/>
</dbReference>
<dbReference type="EMBL" id="JABBNB010000020">
    <property type="protein sequence ID" value="NMO03147.1"/>
    <property type="molecule type" value="Genomic_DNA"/>
</dbReference>
<evidence type="ECO:0000256" key="1">
    <source>
        <dbReference type="ARBA" id="ARBA00023125"/>
    </source>
</evidence>
<protein>
    <submittedName>
        <fullName evidence="5">Response regulator transcription factor</fullName>
    </submittedName>
</protein>
<sequence length="219" mass="23749">MGIRVALVDDYEVVVQGLASMLRSYHEEIEIVELNANTLVGKRVDIALYDSFANPQGDKDEVRWLAANPLIDKVVVYSWNVEPDMINAAIANGAHGYVAKGLPASALVSALLSVHRGDSTTHLDDTHAKVVSGDWPGREEGLTQRESEVLALITQGLSNVEVADRAGVSINSVKTYIRSCYRRIGVTTRAQAVAWGASHGFLPDRIRISRDGIDDPTVG</sequence>
<dbReference type="SUPFAM" id="SSF52172">
    <property type="entry name" value="CheY-like"/>
    <property type="match status" value="1"/>
</dbReference>
<dbReference type="GO" id="GO:0006355">
    <property type="term" value="P:regulation of DNA-templated transcription"/>
    <property type="evidence" value="ECO:0007669"/>
    <property type="project" value="InterPro"/>
</dbReference>
<evidence type="ECO:0000313" key="6">
    <source>
        <dbReference type="Proteomes" id="UP000550729"/>
    </source>
</evidence>
<dbReference type="Pfam" id="PF00196">
    <property type="entry name" value="GerE"/>
    <property type="match status" value="1"/>
</dbReference>
<feature type="domain" description="HTH luxR-type" evidence="3">
    <location>
        <begin position="135"/>
        <end position="200"/>
    </location>
</feature>
<dbReference type="InterPro" id="IPR011006">
    <property type="entry name" value="CheY-like_superfamily"/>
</dbReference>
<dbReference type="GO" id="GO:0003677">
    <property type="term" value="F:DNA binding"/>
    <property type="evidence" value="ECO:0007669"/>
    <property type="project" value="UniProtKB-KW"/>
</dbReference>
<dbReference type="RefSeq" id="WP_170195648.1">
    <property type="nucleotide sequence ID" value="NZ_JABBNB010000020.1"/>
</dbReference>
<evidence type="ECO:0000313" key="5">
    <source>
        <dbReference type="EMBL" id="NMO03147.1"/>
    </source>
</evidence>
<dbReference type="AlphaFoldDB" id="A0A848KYD8"/>
<evidence type="ECO:0000259" key="3">
    <source>
        <dbReference type="PROSITE" id="PS50043"/>
    </source>
</evidence>
<dbReference type="GO" id="GO:0000160">
    <property type="term" value="P:phosphorelay signal transduction system"/>
    <property type="evidence" value="ECO:0007669"/>
    <property type="project" value="InterPro"/>
</dbReference>
<proteinExistence type="predicted"/>
<dbReference type="PANTHER" id="PTHR43214">
    <property type="entry name" value="TWO-COMPONENT RESPONSE REGULATOR"/>
    <property type="match status" value="1"/>
</dbReference>
<organism evidence="5 6">
    <name type="scientific">Gordonia asplenii</name>
    <dbReference type="NCBI Taxonomy" id="2725283"/>
    <lineage>
        <taxon>Bacteria</taxon>
        <taxon>Bacillati</taxon>
        <taxon>Actinomycetota</taxon>
        <taxon>Actinomycetes</taxon>
        <taxon>Mycobacteriales</taxon>
        <taxon>Gordoniaceae</taxon>
        <taxon>Gordonia</taxon>
    </lineage>
</organism>
<dbReference type="PROSITE" id="PS50110">
    <property type="entry name" value="RESPONSE_REGULATORY"/>
    <property type="match status" value="1"/>
</dbReference>
<evidence type="ECO:0000256" key="2">
    <source>
        <dbReference type="PROSITE-ProRule" id="PRU00169"/>
    </source>
</evidence>
<dbReference type="InterPro" id="IPR001789">
    <property type="entry name" value="Sig_transdc_resp-reg_receiver"/>
</dbReference>
<dbReference type="InterPro" id="IPR000792">
    <property type="entry name" value="Tscrpt_reg_LuxR_C"/>
</dbReference>
<name>A0A848KYD8_9ACTN</name>
<evidence type="ECO:0000259" key="4">
    <source>
        <dbReference type="PROSITE" id="PS50110"/>
    </source>
</evidence>
<comment type="caution">
    <text evidence="5">The sequence shown here is derived from an EMBL/GenBank/DDBJ whole genome shotgun (WGS) entry which is preliminary data.</text>
</comment>
<dbReference type="PRINTS" id="PR00038">
    <property type="entry name" value="HTHLUXR"/>
</dbReference>